<reference evidence="9" key="1">
    <citation type="submission" date="2012-09" db="EMBL/GenBank/DDBJ databases">
        <authorList>
            <person name="Martin A.A."/>
        </authorList>
    </citation>
    <scope>NUCLEOTIDE SEQUENCE</scope>
</reference>
<sequence>MSNHVRLKKQEGTKRMSYIDGTPAAGHEYMSSGGSTALTSRILNRILQYAKYSSYDNIKMRSASLFRIGFARKVATERSLSTFSLKNAKKESQLIQRSVLLRYADSDPLIIFSAHGHDDYITVILSSYGYLMRRLFCRLFDEQLRELIPAFETRVFPEFVVRCPASGGVRFVAVSLNPDDKIVIGDMHDIEQSKIGSEAFFGVCLAPLWGSPPKWLMLIEFIEYYRLQGAEHFYIYKHDCDNITQSILDSYEKDGTVEVVEIADVTKCMGRHRCRHQMQLQVG</sequence>
<evidence type="ECO:0000256" key="6">
    <source>
        <dbReference type="ARBA" id="ARBA00022989"/>
    </source>
</evidence>
<dbReference type="WBParaSite" id="ACAC_0000918601-mRNA-1">
    <property type="protein sequence ID" value="ACAC_0000918601-mRNA-1"/>
    <property type="gene ID" value="ACAC_0000918601"/>
</dbReference>
<evidence type="ECO:0000256" key="5">
    <source>
        <dbReference type="ARBA" id="ARBA00022692"/>
    </source>
</evidence>
<dbReference type="GO" id="GO:0016020">
    <property type="term" value="C:membrane"/>
    <property type="evidence" value="ECO:0007669"/>
    <property type="project" value="UniProtKB-SubCell"/>
</dbReference>
<dbReference type="GO" id="GO:0016757">
    <property type="term" value="F:glycosyltransferase activity"/>
    <property type="evidence" value="ECO:0007669"/>
    <property type="project" value="UniProtKB-UniRule"/>
</dbReference>
<name>A0A0K0DEC6_ANGCA</name>
<dbReference type="Proteomes" id="UP000035642">
    <property type="component" value="Unassembled WGS sequence"/>
</dbReference>
<evidence type="ECO:0000256" key="3">
    <source>
        <dbReference type="ARBA" id="ARBA00022676"/>
    </source>
</evidence>
<evidence type="ECO:0000313" key="10">
    <source>
        <dbReference type="WBParaSite" id="ACAC_0000918601-mRNA-1"/>
    </source>
</evidence>
<evidence type="ECO:0000256" key="7">
    <source>
        <dbReference type="ARBA" id="ARBA00023136"/>
    </source>
</evidence>
<evidence type="ECO:0000256" key="2">
    <source>
        <dbReference type="ARBA" id="ARBA00007647"/>
    </source>
</evidence>
<keyword evidence="4 8" id="KW-0808">Transferase</keyword>
<keyword evidence="9" id="KW-1185">Reference proteome</keyword>
<keyword evidence="6" id="KW-1133">Transmembrane helix</keyword>
<organism evidence="9 10">
    <name type="scientific">Angiostrongylus cantonensis</name>
    <name type="common">Rat lungworm</name>
    <dbReference type="NCBI Taxonomy" id="6313"/>
    <lineage>
        <taxon>Eukaryota</taxon>
        <taxon>Metazoa</taxon>
        <taxon>Ecdysozoa</taxon>
        <taxon>Nematoda</taxon>
        <taxon>Chromadorea</taxon>
        <taxon>Rhabditida</taxon>
        <taxon>Rhabditina</taxon>
        <taxon>Rhabditomorpha</taxon>
        <taxon>Strongyloidea</taxon>
        <taxon>Metastrongylidae</taxon>
        <taxon>Angiostrongylus</taxon>
    </lineage>
</organism>
<proteinExistence type="inferred from homology"/>
<dbReference type="PANTHER" id="PTHR21461:SF8">
    <property type="entry name" value="DOLICHYL-PHOSPHATE-MANNOSE--PROTEIN MANNOSYLTRANSFERASE-RELATED"/>
    <property type="match status" value="1"/>
</dbReference>
<dbReference type="EC" id="2.4.1.-" evidence="8"/>
<evidence type="ECO:0000256" key="1">
    <source>
        <dbReference type="ARBA" id="ARBA00004167"/>
    </source>
</evidence>
<keyword evidence="7" id="KW-0472">Membrane</keyword>
<dbReference type="Pfam" id="PF01697">
    <property type="entry name" value="Glyco_transf_92"/>
    <property type="match status" value="1"/>
</dbReference>
<dbReference type="AlphaFoldDB" id="A0A0K0DEC6"/>
<keyword evidence="5" id="KW-0812">Transmembrane</keyword>
<comment type="subcellular location">
    <subcellularLocation>
        <location evidence="1">Membrane</location>
        <topology evidence="1">Single-pass membrane protein</topology>
    </subcellularLocation>
</comment>
<reference evidence="10" key="2">
    <citation type="submission" date="2017-02" db="UniProtKB">
        <authorList>
            <consortium name="WormBaseParasite"/>
        </authorList>
    </citation>
    <scope>IDENTIFICATION</scope>
</reference>
<evidence type="ECO:0000256" key="8">
    <source>
        <dbReference type="RuleBase" id="RU366017"/>
    </source>
</evidence>
<dbReference type="PANTHER" id="PTHR21461">
    <property type="entry name" value="GLYCOSYLTRANSFERASE FAMILY 92 PROTEIN"/>
    <property type="match status" value="1"/>
</dbReference>
<evidence type="ECO:0000313" key="9">
    <source>
        <dbReference type="Proteomes" id="UP000035642"/>
    </source>
</evidence>
<accession>A0A0K0DEC6</accession>
<evidence type="ECO:0000256" key="4">
    <source>
        <dbReference type="ARBA" id="ARBA00022679"/>
    </source>
</evidence>
<comment type="similarity">
    <text evidence="2 8">Belongs to the glycosyltransferase 92 family.</text>
</comment>
<keyword evidence="3 8" id="KW-0328">Glycosyltransferase</keyword>
<dbReference type="GO" id="GO:0005737">
    <property type="term" value="C:cytoplasm"/>
    <property type="evidence" value="ECO:0007669"/>
    <property type="project" value="TreeGrafter"/>
</dbReference>
<dbReference type="InterPro" id="IPR008166">
    <property type="entry name" value="Glyco_transf_92"/>
</dbReference>
<protein>
    <recommendedName>
        <fullName evidence="8">Glycosyltransferase family 92 protein</fullName>
        <ecNumber evidence="8">2.4.1.-</ecNumber>
    </recommendedName>
</protein>